<proteinExistence type="predicted"/>
<dbReference type="PATRIC" id="fig|1127696.3.peg.1491"/>
<dbReference type="AlphaFoldDB" id="L1NAH7"/>
<evidence type="ECO:0000313" key="3">
    <source>
        <dbReference type="EMBL" id="EKY00316.1"/>
    </source>
</evidence>
<name>L1NAH7_9PORP</name>
<organism evidence="3 4">
    <name type="scientific">Porphyromonas catoniae F0037</name>
    <dbReference type="NCBI Taxonomy" id="1127696"/>
    <lineage>
        <taxon>Bacteria</taxon>
        <taxon>Pseudomonadati</taxon>
        <taxon>Bacteroidota</taxon>
        <taxon>Bacteroidia</taxon>
        <taxon>Bacteroidales</taxon>
        <taxon>Porphyromonadaceae</taxon>
        <taxon>Porphyromonas</taxon>
    </lineage>
</organism>
<dbReference type="RefSeq" id="WP_005467777.1">
    <property type="nucleotide sequence ID" value="NZ_KB291032.1"/>
</dbReference>
<accession>L1NAH7</accession>
<dbReference type="EMBL" id="AMEQ01000040">
    <property type="protein sequence ID" value="EKY00316.1"/>
    <property type="molecule type" value="Genomic_DNA"/>
</dbReference>
<dbReference type="InterPro" id="IPR032675">
    <property type="entry name" value="LRR_dom_sf"/>
</dbReference>
<evidence type="ECO:0000313" key="4">
    <source>
        <dbReference type="Proteomes" id="UP000010408"/>
    </source>
</evidence>
<evidence type="ECO:0000256" key="1">
    <source>
        <dbReference type="SAM" id="MobiDB-lite"/>
    </source>
</evidence>
<evidence type="ECO:0008006" key="5">
    <source>
        <dbReference type="Google" id="ProtNLM"/>
    </source>
</evidence>
<dbReference type="SUPFAM" id="SSF52047">
    <property type="entry name" value="RNI-like"/>
    <property type="match status" value="1"/>
</dbReference>
<sequence length="408" mass="43504">MKTKLTWALLLTMALTLASCGSKSKDEPKPTPPTPPNGIGTVDNNDADGKKALAAPIYFRIPNGKAFKLQVKGSKDLKLIGASATAKKDIYTSGIAGIVGVEGTLETLDLMANGITEFKIAKATTSLKKLTLLTADGGGQAVSSIDLTNAPELTYLWLAGHVLETLDLTKQTKLVELGLGSFGAGDPFNGKERSSNYKKVSLATNNVIERIVTRTPLRVSTLDLDNLPKLRFFLAQSPQLEKASFAKSNNLEVVYMSRFTAGQPVELTLENKPNLKDISLIDVVIPKVKLHNLPALSSQSNISGIKATKSADFAGIPSSMLPSILDKFSPQTVETLTLSGSDVTKLDVSAFAALTNLNLKGTGLSETELINTIKQLKQASGKLFIESSRNTTGVQKALTDKGWTAETN</sequence>
<dbReference type="Proteomes" id="UP000010408">
    <property type="component" value="Unassembled WGS sequence"/>
</dbReference>
<evidence type="ECO:0000256" key="2">
    <source>
        <dbReference type="SAM" id="SignalP"/>
    </source>
</evidence>
<protein>
    <recommendedName>
        <fullName evidence="5">Leucine Rich repeat-containing domain protein</fullName>
    </recommendedName>
</protein>
<dbReference type="Gene3D" id="3.80.10.10">
    <property type="entry name" value="Ribonuclease Inhibitor"/>
    <property type="match status" value="1"/>
</dbReference>
<reference evidence="3 4" key="1">
    <citation type="submission" date="2012-05" db="EMBL/GenBank/DDBJ databases">
        <authorList>
            <person name="Weinstock G."/>
            <person name="Sodergren E."/>
            <person name="Lobos E.A."/>
            <person name="Fulton L."/>
            <person name="Fulton R."/>
            <person name="Courtney L."/>
            <person name="Fronick C."/>
            <person name="O'Laughlin M."/>
            <person name="Godfrey J."/>
            <person name="Wilson R.M."/>
            <person name="Miner T."/>
            <person name="Farmer C."/>
            <person name="Delehaunty K."/>
            <person name="Cordes M."/>
            <person name="Minx P."/>
            <person name="Tomlinson C."/>
            <person name="Chen J."/>
            <person name="Wollam A."/>
            <person name="Pepin K.H."/>
            <person name="Bhonagiri V."/>
            <person name="Zhang X."/>
            <person name="Suruliraj S."/>
            <person name="Warren W."/>
            <person name="Mitreva M."/>
            <person name="Mardis E.R."/>
            <person name="Wilson R.K."/>
        </authorList>
    </citation>
    <scope>NUCLEOTIDE SEQUENCE [LARGE SCALE GENOMIC DNA]</scope>
    <source>
        <strain evidence="3 4">F0037</strain>
    </source>
</reference>
<dbReference type="STRING" id="1127696.HMPREF9134_01650"/>
<comment type="caution">
    <text evidence="3">The sequence shown here is derived from an EMBL/GenBank/DDBJ whole genome shotgun (WGS) entry which is preliminary data.</text>
</comment>
<feature type="signal peptide" evidence="2">
    <location>
        <begin position="1"/>
        <end position="24"/>
    </location>
</feature>
<feature type="chain" id="PRO_5003954396" description="Leucine Rich repeat-containing domain protein" evidence="2">
    <location>
        <begin position="25"/>
        <end position="408"/>
    </location>
</feature>
<feature type="region of interest" description="Disordered" evidence="1">
    <location>
        <begin position="21"/>
        <end position="45"/>
    </location>
</feature>
<dbReference type="HOGENOM" id="CLU_674143_0_0_10"/>
<gene>
    <name evidence="3" type="ORF">HMPREF9134_01650</name>
</gene>
<dbReference type="PROSITE" id="PS51257">
    <property type="entry name" value="PROKAR_LIPOPROTEIN"/>
    <property type="match status" value="1"/>
</dbReference>
<keyword evidence="2" id="KW-0732">Signal</keyword>